<dbReference type="Gene3D" id="3.30.950.30">
    <property type="entry name" value="Schlafen, AAA domain"/>
    <property type="match status" value="1"/>
</dbReference>
<reference evidence="2" key="1">
    <citation type="journal article" date="2021" name="PeerJ">
        <title>Extensive microbial diversity within the chicken gut microbiome revealed by metagenomics and culture.</title>
        <authorList>
            <person name="Gilroy R."/>
            <person name="Ravi A."/>
            <person name="Getino M."/>
            <person name="Pursley I."/>
            <person name="Horton D.L."/>
            <person name="Alikhan N.F."/>
            <person name="Baker D."/>
            <person name="Gharbi K."/>
            <person name="Hall N."/>
            <person name="Watson M."/>
            <person name="Adriaenssens E.M."/>
            <person name="Foster-Nyarko E."/>
            <person name="Jarju S."/>
            <person name="Secka A."/>
            <person name="Antonio M."/>
            <person name="Oren A."/>
            <person name="Chaudhuri R.R."/>
            <person name="La Ragione R."/>
            <person name="Hildebrand F."/>
            <person name="Pallen M.J."/>
        </authorList>
    </citation>
    <scope>NUCLEOTIDE SEQUENCE</scope>
    <source>
        <strain evidence="2">CHK180-15479</strain>
    </source>
</reference>
<reference evidence="2" key="2">
    <citation type="submission" date="2021-04" db="EMBL/GenBank/DDBJ databases">
        <authorList>
            <person name="Gilroy R."/>
        </authorList>
    </citation>
    <scope>NUCLEOTIDE SEQUENCE</scope>
    <source>
        <strain evidence="2">CHK180-15479</strain>
    </source>
</reference>
<dbReference type="Proteomes" id="UP000823910">
    <property type="component" value="Unassembled WGS sequence"/>
</dbReference>
<dbReference type="InterPro" id="IPR007421">
    <property type="entry name" value="Schlafen_AlbA_2_dom"/>
</dbReference>
<gene>
    <name evidence="2" type="ORF">H9704_12690</name>
</gene>
<evidence type="ECO:0000313" key="3">
    <source>
        <dbReference type="Proteomes" id="UP000823910"/>
    </source>
</evidence>
<accession>A0A9D2SIV1</accession>
<proteinExistence type="predicted"/>
<dbReference type="EMBL" id="DWWT01000067">
    <property type="protein sequence ID" value="HJC06982.1"/>
    <property type="molecule type" value="Genomic_DNA"/>
</dbReference>
<dbReference type="Pfam" id="PF04326">
    <property type="entry name" value="SLFN_AlbA_2"/>
    <property type="match status" value="1"/>
</dbReference>
<sequence length="48" mass="5396">MREDTWREVKKAQGGLPASLWETYSAFANCYGGVIILGVKENKDGSRY</sequence>
<name>A0A9D2SIV1_9FIRM</name>
<keyword evidence="2" id="KW-0547">Nucleotide-binding</keyword>
<dbReference type="AlphaFoldDB" id="A0A9D2SIV1"/>
<dbReference type="InterPro" id="IPR038461">
    <property type="entry name" value="Schlafen_AlbA_2_dom_sf"/>
</dbReference>
<protein>
    <submittedName>
        <fullName evidence="2">ATP-binding protein</fullName>
    </submittedName>
</protein>
<evidence type="ECO:0000313" key="2">
    <source>
        <dbReference type="EMBL" id="HJC06982.1"/>
    </source>
</evidence>
<organism evidence="2 3">
    <name type="scientific">Candidatus Enterocloster excrementipullorum</name>
    <dbReference type="NCBI Taxonomy" id="2838559"/>
    <lineage>
        <taxon>Bacteria</taxon>
        <taxon>Bacillati</taxon>
        <taxon>Bacillota</taxon>
        <taxon>Clostridia</taxon>
        <taxon>Lachnospirales</taxon>
        <taxon>Lachnospiraceae</taxon>
        <taxon>Enterocloster</taxon>
    </lineage>
</organism>
<evidence type="ECO:0000259" key="1">
    <source>
        <dbReference type="Pfam" id="PF04326"/>
    </source>
</evidence>
<dbReference type="GO" id="GO:0005524">
    <property type="term" value="F:ATP binding"/>
    <property type="evidence" value="ECO:0007669"/>
    <property type="project" value="UniProtKB-KW"/>
</dbReference>
<comment type="caution">
    <text evidence="2">The sequence shown here is derived from an EMBL/GenBank/DDBJ whole genome shotgun (WGS) entry which is preliminary data.</text>
</comment>
<keyword evidence="2" id="KW-0067">ATP-binding</keyword>
<feature type="non-terminal residue" evidence="2">
    <location>
        <position position="48"/>
    </location>
</feature>
<feature type="domain" description="Schlafen AlbA-2" evidence="1">
    <location>
        <begin position="3"/>
        <end position="43"/>
    </location>
</feature>